<organism evidence="1 2">
    <name type="scientific">Brucella anthropi</name>
    <name type="common">Ochrobactrum anthropi</name>
    <dbReference type="NCBI Taxonomy" id="529"/>
    <lineage>
        <taxon>Bacteria</taxon>
        <taxon>Pseudomonadati</taxon>
        <taxon>Pseudomonadota</taxon>
        <taxon>Alphaproteobacteria</taxon>
        <taxon>Hyphomicrobiales</taxon>
        <taxon>Brucellaceae</taxon>
        <taxon>Brucella/Ochrobactrum group</taxon>
        <taxon>Brucella</taxon>
    </lineage>
</organism>
<dbReference type="RefSeq" id="WP_151577045.1">
    <property type="nucleotide sequence ID" value="NZ_WBWX01000014.1"/>
</dbReference>
<protein>
    <submittedName>
        <fullName evidence="1">Uncharacterized protein</fullName>
    </submittedName>
</protein>
<sequence>MMTDITVFPMRNLPDGSAEIAEHPFFPEFWDVSVQAEDGDLLDEAVDLATTEEAEAAVDAFLLKYPEANVSYA</sequence>
<name>A0A6I0DJP8_BRUAN</name>
<dbReference type="Proteomes" id="UP000441102">
    <property type="component" value="Unassembled WGS sequence"/>
</dbReference>
<evidence type="ECO:0000313" key="1">
    <source>
        <dbReference type="EMBL" id="KAB2791352.1"/>
    </source>
</evidence>
<accession>A0A6I0DJP8</accession>
<gene>
    <name evidence="1" type="ORF">F9L06_23305</name>
</gene>
<dbReference type="EMBL" id="WBWX01000014">
    <property type="protein sequence ID" value="KAB2791352.1"/>
    <property type="molecule type" value="Genomic_DNA"/>
</dbReference>
<reference evidence="1 2" key="1">
    <citation type="submission" date="2019-09" db="EMBL/GenBank/DDBJ databases">
        <title>Taxonomic organization of the family Brucellaceae based on a phylogenomic approach.</title>
        <authorList>
            <person name="Leclercq S."/>
            <person name="Cloeckaert A."/>
            <person name="Zygmunt M.S."/>
        </authorList>
    </citation>
    <scope>NUCLEOTIDE SEQUENCE [LARGE SCALE GENOMIC DNA]</scope>
    <source>
        <strain evidence="1 2">CCUG 34461</strain>
    </source>
</reference>
<evidence type="ECO:0000313" key="2">
    <source>
        <dbReference type="Proteomes" id="UP000441102"/>
    </source>
</evidence>
<proteinExistence type="predicted"/>
<comment type="caution">
    <text evidence="1">The sequence shown here is derived from an EMBL/GenBank/DDBJ whole genome shotgun (WGS) entry which is preliminary data.</text>
</comment>
<dbReference type="AlphaFoldDB" id="A0A6I0DJP8"/>